<dbReference type="InterPro" id="IPR025931">
    <property type="entry name" value="TaqI_C"/>
</dbReference>
<evidence type="ECO:0000313" key="9">
    <source>
        <dbReference type="Proteomes" id="UP000664832"/>
    </source>
</evidence>
<keyword evidence="9" id="KW-1185">Reference proteome</keyword>
<dbReference type="PANTHER" id="PTHR33841:SF1">
    <property type="entry name" value="DNA METHYLTRANSFERASE A"/>
    <property type="match status" value="1"/>
</dbReference>
<dbReference type="InterPro" id="IPR003356">
    <property type="entry name" value="DNA_methylase_A-5"/>
</dbReference>
<keyword evidence="4" id="KW-0680">Restriction system</keyword>
<protein>
    <recommendedName>
        <fullName evidence="1">site-specific DNA-methyltransferase (adenine-specific)</fullName>
        <ecNumber evidence="1">2.1.1.72</ecNumber>
    </recommendedName>
</protein>
<keyword evidence="3" id="KW-0808">Transferase</keyword>
<evidence type="ECO:0000256" key="4">
    <source>
        <dbReference type="ARBA" id="ARBA00022747"/>
    </source>
</evidence>
<organism evidence="8 9">
    <name type="scientific">Candidatus Enterococcus courvalinii</name>
    <dbReference type="NCBI Taxonomy" id="2815329"/>
    <lineage>
        <taxon>Bacteria</taxon>
        <taxon>Bacillati</taxon>
        <taxon>Bacillota</taxon>
        <taxon>Bacilli</taxon>
        <taxon>Lactobacillales</taxon>
        <taxon>Enterococcaceae</taxon>
        <taxon>Enterococcus</taxon>
    </lineage>
</organism>
<dbReference type="EC" id="2.1.1.72" evidence="1"/>
<sequence>METSISKATIRNWQRLSTEKDTRLKSRANKTLSEKYIVPVEYYQRPKNKYFSSEIVDMMKTEQLTIASVVYQIACELLSNAGILKHQHVKKVLDEFKKNNEISEVTFPLTIPDDERDILGITYQSLLVEGEKNKKGSYYTPENVVEEMTKKIDLKEKVILDPCCGSGSFLLSIPCEDPRQLVGFDNDEIAVFITKINLLLKFNNLEFEPQVYVRDFLNDQLSDFANKFDYIITNPPWGALPKGFKNTEINSKETFSHFLVHSKKFLKKNGCLIYLLPESFLNVKTHKDLRRYVLDNYEIKNIHVYDKLFAGVTTKYISIQLELGKQHDLIEVYRGELSWKVLIDAFYQTENYNYNLIAVEDYHLIEKIKEKKRFDLKDSEWALGIVTGDNKNKLKNNMDSGLEPIYTGKEITAYQLLAPKKFIRYDRENFQQVAKDEIYRAKEKLVYKFISKKLVFAYDKDGSLFLNSANILIPNTKNASIKTIMALLNSTLYAYIYTCLFGEIKILRGNLEELPFPKISMKQDNEISDLVANYLEKQDPMILRKLDKVIYQLFDLTPKEIQLVEKTFA</sequence>
<evidence type="ECO:0000256" key="2">
    <source>
        <dbReference type="ARBA" id="ARBA00022603"/>
    </source>
</evidence>
<evidence type="ECO:0000256" key="5">
    <source>
        <dbReference type="ARBA" id="ARBA00047942"/>
    </source>
</evidence>
<comment type="catalytic activity">
    <reaction evidence="5">
        <text>a 2'-deoxyadenosine in DNA + S-adenosyl-L-methionine = an N(6)-methyl-2'-deoxyadenosine in DNA + S-adenosyl-L-homocysteine + H(+)</text>
        <dbReference type="Rhea" id="RHEA:15197"/>
        <dbReference type="Rhea" id="RHEA-COMP:12418"/>
        <dbReference type="Rhea" id="RHEA-COMP:12419"/>
        <dbReference type="ChEBI" id="CHEBI:15378"/>
        <dbReference type="ChEBI" id="CHEBI:57856"/>
        <dbReference type="ChEBI" id="CHEBI:59789"/>
        <dbReference type="ChEBI" id="CHEBI:90615"/>
        <dbReference type="ChEBI" id="CHEBI:90616"/>
        <dbReference type="EC" id="2.1.1.72"/>
    </reaction>
</comment>
<evidence type="ECO:0000259" key="7">
    <source>
        <dbReference type="Pfam" id="PF12950"/>
    </source>
</evidence>
<keyword evidence="2 8" id="KW-0489">Methyltransferase</keyword>
<gene>
    <name evidence="8" type="ORF">JZO71_09060</name>
</gene>
<dbReference type="SUPFAM" id="SSF53335">
    <property type="entry name" value="S-adenosyl-L-methionine-dependent methyltransferases"/>
    <property type="match status" value="1"/>
</dbReference>
<accession>A0ABS3I170</accession>
<dbReference type="PRINTS" id="PR00507">
    <property type="entry name" value="N12N6MTFRASE"/>
</dbReference>
<dbReference type="InterPro" id="IPR050953">
    <property type="entry name" value="N4_N6_ade-DNA_methylase"/>
</dbReference>
<feature type="domain" description="DNA methylase adenine-specific" evidence="6">
    <location>
        <begin position="115"/>
        <end position="326"/>
    </location>
</feature>
<dbReference type="Gene3D" id="3.40.50.150">
    <property type="entry name" value="Vaccinia Virus protein VP39"/>
    <property type="match status" value="1"/>
</dbReference>
<dbReference type="CDD" id="cd02440">
    <property type="entry name" value="AdoMet_MTases"/>
    <property type="match status" value="1"/>
</dbReference>
<comment type="caution">
    <text evidence="8">The sequence shown here is derived from an EMBL/GenBank/DDBJ whole genome shotgun (WGS) entry which is preliminary data.</text>
</comment>
<dbReference type="Proteomes" id="UP000664832">
    <property type="component" value="Unassembled WGS sequence"/>
</dbReference>
<dbReference type="Pfam" id="PF12950">
    <property type="entry name" value="TaqI_C"/>
    <property type="match status" value="1"/>
</dbReference>
<evidence type="ECO:0000256" key="3">
    <source>
        <dbReference type="ARBA" id="ARBA00022679"/>
    </source>
</evidence>
<dbReference type="PANTHER" id="PTHR33841">
    <property type="entry name" value="DNA METHYLTRANSFERASE YEEA-RELATED"/>
    <property type="match status" value="1"/>
</dbReference>
<feature type="domain" description="TaqI-like C-terminal specificity" evidence="7">
    <location>
        <begin position="404"/>
        <end position="515"/>
    </location>
</feature>
<dbReference type="EMBL" id="JAFLWI010000013">
    <property type="protein sequence ID" value="MBO0482471.1"/>
    <property type="molecule type" value="Genomic_DNA"/>
</dbReference>
<dbReference type="GO" id="GO:0008168">
    <property type="term" value="F:methyltransferase activity"/>
    <property type="evidence" value="ECO:0007669"/>
    <property type="project" value="UniProtKB-KW"/>
</dbReference>
<proteinExistence type="predicted"/>
<evidence type="ECO:0000256" key="1">
    <source>
        <dbReference type="ARBA" id="ARBA00011900"/>
    </source>
</evidence>
<evidence type="ECO:0000259" key="6">
    <source>
        <dbReference type="Pfam" id="PF02384"/>
    </source>
</evidence>
<dbReference type="InterPro" id="IPR029063">
    <property type="entry name" value="SAM-dependent_MTases_sf"/>
</dbReference>
<evidence type="ECO:0000313" key="8">
    <source>
        <dbReference type="EMBL" id="MBO0482471.1"/>
    </source>
</evidence>
<dbReference type="PROSITE" id="PS00092">
    <property type="entry name" value="N6_MTASE"/>
    <property type="match status" value="1"/>
</dbReference>
<dbReference type="InterPro" id="IPR002052">
    <property type="entry name" value="DNA_methylase_N6_adenine_CS"/>
</dbReference>
<dbReference type="RefSeq" id="WP_206899178.1">
    <property type="nucleotide sequence ID" value="NZ_JAFLWI010000013.1"/>
</dbReference>
<name>A0ABS3I170_9ENTE</name>
<dbReference type="Pfam" id="PF02384">
    <property type="entry name" value="N6_Mtase"/>
    <property type="match status" value="1"/>
</dbReference>
<dbReference type="GO" id="GO:0032259">
    <property type="term" value="P:methylation"/>
    <property type="evidence" value="ECO:0007669"/>
    <property type="project" value="UniProtKB-KW"/>
</dbReference>
<reference evidence="8 9" key="1">
    <citation type="submission" date="2021-03" db="EMBL/GenBank/DDBJ databases">
        <title>Enterococcal diversity collection.</title>
        <authorList>
            <person name="Gilmore M.S."/>
            <person name="Schwartzman J."/>
            <person name="Van Tyne D."/>
            <person name="Martin M."/>
            <person name="Earl A.M."/>
            <person name="Manson A.L."/>
            <person name="Straub T."/>
            <person name="Salamzade R."/>
            <person name="Saavedra J."/>
            <person name="Lebreton F."/>
            <person name="Prichula J."/>
            <person name="Schaufler K."/>
            <person name="Gaca A."/>
            <person name="Sgardioli B."/>
            <person name="Wagenaar J."/>
            <person name="Strong T."/>
        </authorList>
    </citation>
    <scope>NUCLEOTIDE SEQUENCE [LARGE SCALE GENOMIC DNA]</scope>
    <source>
        <strain evidence="8 9">MSG2901</strain>
    </source>
</reference>